<dbReference type="PANTHER" id="PTHR43376:SF1">
    <property type="entry name" value="OLIGOPEPTIDE TRANSPORT SYSTEM PERMEASE PROTEIN"/>
    <property type="match status" value="1"/>
</dbReference>
<dbReference type="Gene3D" id="1.10.3720.10">
    <property type="entry name" value="MetI-like"/>
    <property type="match status" value="1"/>
</dbReference>
<dbReference type="CDD" id="cd06261">
    <property type="entry name" value="TM_PBP2"/>
    <property type="match status" value="1"/>
</dbReference>
<feature type="transmembrane region" description="Helical" evidence="5">
    <location>
        <begin position="300"/>
        <end position="322"/>
    </location>
</feature>
<proteinExistence type="inferred from homology"/>
<dbReference type="RefSeq" id="WP_033500822.1">
    <property type="nucleotide sequence ID" value="NZ_CP133648.1"/>
</dbReference>
<reference evidence="7" key="2">
    <citation type="submission" date="2023-09" db="EMBL/GenBank/DDBJ databases">
        <title>Ecological and genomic based identification of the Bifidobacterium adolescentis prototype of the healthy human gut microbiota.</title>
        <authorList>
            <person name="Lugli G.A."/>
            <person name="Argentini C."/>
            <person name="Tarracchini C."/>
            <person name="Fontana F."/>
            <person name="Alessandri G."/>
            <person name="Mancabelli L."/>
            <person name="Milani C."/>
            <person name="Turroni F."/>
            <person name="Ventura M."/>
        </authorList>
    </citation>
    <scope>NUCLEOTIDE SEQUENCE</scope>
    <source>
        <strain evidence="7">703B</strain>
    </source>
</reference>
<dbReference type="SUPFAM" id="SSF161098">
    <property type="entry name" value="MetI-like"/>
    <property type="match status" value="1"/>
</dbReference>
<dbReference type="GO" id="GO:0005886">
    <property type="term" value="C:plasma membrane"/>
    <property type="evidence" value="ECO:0007669"/>
    <property type="project" value="UniProtKB-SubCell"/>
</dbReference>
<keyword evidence="5" id="KW-0813">Transport</keyword>
<dbReference type="Pfam" id="PF00528">
    <property type="entry name" value="BPD_transp_1"/>
    <property type="match status" value="1"/>
</dbReference>
<keyword evidence="3 5" id="KW-1133">Transmembrane helix</keyword>
<evidence type="ECO:0000256" key="4">
    <source>
        <dbReference type="ARBA" id="ARBA00023136"/>
    </source>
</evidence>
<evidence type="ECO:0000313" key="7">
    <source>
        <dbReference type="EMBL" id="WNE85670.1"/>
    </source>
</evidence>
<gene>
    <name evidence="7" type="ORF">B0703_01685</name>
</gene>
<dbReference type="GO" id="GO:0055085">
    <property type="term" value="P:transmembrane transport"/>
    <property type="evidence" value="ECO:0007669"/>
    <property type="project" value="InterPro"/>
</dbReference>
<dbReference type="Proteomes" id="UP000193179">
    <property type="component" value="Chromosome"/>
</dbReference>
<comment type="similarity">
    <text evidence="5">Belongs to the binding-protein-dependent transport system permease family.</text>
</comment>
<evidence type="ECO:0000313" key="8">
    <source>
        <dbReference type="Proteomes" id="UP000193179"/>
    </source>
</evidence>
<evidence type="ECO:0000256" key="5">
    <source>
        <dbReference type="RuleBase" id="RU363032"/>
    </source>
</evidence>
<evidence type="ECO:0000256" key="1">
    <source>
        <dbReference type="ARBA" id="ARBA00004141"/>
    </source>
</evidence>
<feature type="transmembrane region" description="Helical" evidence="5">
    <location>
        <begin position="138"/>
        <end position="163"/>
    </location>
</feature>
<protein>
    <submittedName>
        <fullName evidence="7">ABC transporter permease</fullName>
    </submittedName>
</protein>
<sequence>MKYYLRKFGFYLVAFFAALTLNFAIPRMLPGDPVDIVLNRLASKGPVQPDTRAAIESMLGQSDGQPLWNQYVTYLKNIFTGNWGISVAYFPTPVLEVIKNALPWTIGLVGITTILSFILQQIMGIAAGWKHGRKFDSFIVPVSTVFQSVPYFWLALIFVSLFAKTLGWFPLSGGYDYQHLNPVLSPVFIGSLLHYAFLPALTILVSSFGAGVVGMRNMMVSTLSEDYILTAEAKGLTDSRIKWRYAARNAILPSVSGFAVSLGNVVGGSLLTETVFSYPGIGQQLLLAVQNNDYALMQGIFMIITTSVLVVNFIVDVFYGFIDARTRQTD</sequence>
<feature type="transmembrane region" description="Helical" evidence="5">
    <location>
        <begin position="250"/>
        <end position="271"/>
    </location>
</feature>
<keyword evidence="2 5" id="KW-0812">Transmembrane</keyword>
<dbReference type="PANTHER" id="PTHR43376">
    <property type="entry name" value="OLIGOPEPTIDE TRANSPORT SYSTEM PERMEASE PROTEIN"/>
    <property type="match status" value="1"/>
</dbReference>
<feature type="transmembrane region" description="Helical" evidence="5">
    <location>
        <begin position="101"/>
        <end position="126"/>
    </location>
</feature>
<evidence type="ECO:0000256" key="3">
    <source>
        <dbReference type="ARBA" id="ARBA00022989"/>
    </source>
</evidence>
<dbReference type="InterPro" id="IPR035906">
    <property type="entry name" value="MetI-like_sf"/>
</dbReference>
<evidence type="ECO:0000256" key="2">
    <source>
        <dbReference type="ARBA" id="ARBA00022692"/>
    </source>
</evidence>
<name>A0A173Z5L9_BIFAD</name>
<reference evidence="7" key="1">
    <citation type="journal article" date="2016" name="Sci. Rep.">
        <title>Evaluation of genetic diversity among strains of the human gut commensal Bifidobacterium adolescentis.</title>
        <authorList>
            <person name="Duranti S."/>
            <person name="Milani C."/>
            <person name="Lugli G.A."/>
            <person name="Mancabelli L."/>
            <person name="Turroni F."/>
            <person name="Ferrario C."/>
            <person name="Mangifesta M."/>
            <person name="Viappiani A."/>
            <person name="Sanchez B."/>
            <person name="Margolles A."/>
            <person name="van Sinderen D."/>
            <person name="Ventura M."/>
        </authorList>
    </citation>
    <scope>NUCLEOTIDE SEQUENCE</scope>
    <source>
        <strain evidence="7">703B</strain>
    </source>
</reference>
<dbReference type="InterPro" id="IPR000515">
    <property type="entry name" value="MetI-like"/>
</dbReference>
<evidence type="ECO:0000259" key="6">
    <source>
        <dbReference type="PROSITE" id="PS50928"/>
    </source>
</evidence>
<accession>A0A173Z5L9</accession>
<feature type="transmembrane region" description="Helical" evidence="5">
    <location>
        <begin position="183"/>
        <end position="213"/>
    </location>
</feature>
<organism evidence="7 8">
    <name type="scientific">Bifidobacterium adolescentis</name>
    <dbReference type="NCBI Taxonomy" id="1680"/>
    <lineage>
        <taxon>Bacteria</taxon>
        <taxon>Bacillati</taxon>
        <taxon>Actinomycetota</taxon>
        <taxon>Actinomycetes</taxon>
        <taxon>Bifidobacteriales</taxon>
        <taxon>Bifidobacteriaceae</taxon>
        <taxon>Bifidobacterium</taxon>
    </lineage>
</organism>
<dbReference type="AlphaFoldDB" id="A0A173Z5L9"/>
<dbReference type="PROSITE" id="PS50928">
    <property type="entry name" value="ABC_TM1"/>
    <property type="match status" value="1"/>
</dbReference>
<feature type="domain" description="ABC transmembrane type-1" evidence="6">
    <location>
        <begin position="102"/>
        <end position="315"/>
    </location>
</feature>
<keyword evidence="4 5" id="KW-0472">Membrane</keyword>
<comment type="subcellular location">
    <subcellularLocation>
        <location evidence="5">Cell membrane</location>
        <topology evidence="5">Multi-pass membrane protein</topology>
    </subcellularLocation>
    <subcellularLocation>
        <location evidence="1">Membrane</location>
        <topology evidence="1">Multi-pass membrane protein</topology>
    </subcellularLocation>
</comment>
<dbReference type="EMBL" id="CP133648">
    <property type="protein sequence ID" value="WNE85670.1"/>
    <property type="molecule type" value="Genomic_DNA"/>
</dbReference>